<dbReference type="GO" id="GO:0015293">
    <property type="term" value="F:symporter activity"/>
    <property type="evidence" value="ECO:0007669"/>
    <property type="project" value="UniProtKB-KW"/>
</dbReference>
<dbReference type="PANTHER" id="PTHR11662:SF456">
    <property type="entry name" value="VESICULAR GLUTAMATE TRANSPORTER, ISOFORM A"/>
    <property type="match status" value="1"/>
</dbReference>
<feature type="transmembrane region" description="Helical" evidence="8">
    <location>
        <begin position="811"/>
        <end position="835"/>
    </location>
</feature>
<evidence type="ECO:0000313" key="9">
    <source>
        <dbReference type="EMBL" id="KRY87478.1"/>
    </source>
</evidence>
<dbReference type="GO" id="GO:0030672">
    <property type="term" value="C:synaptic vesicle membrane"/>
    <property type="evidence" value="ECO:0007669"/>
    <property type="project" value="TreeGrafter"/>
</dbReference>
<dbReference type="InterPro" id="IPR050382">
    <property type="entry name" value="MFS_Na/Anion_cotransporter"/>
</dbReference>
<feature type="transmembrane region" description="Helical" evidence="8">
    <location>
        <begin position="295"/>
        <end position="316"/>
    </location>
</feature>
<evidence type="ECO:0000256" key="4">
    <source>
        <dbReference type="ARBA" id="ARBA00022847"/>
    </source>
</evidence>
<dbReference type="GO" id="GO:0035249">
    <property type="term" value="P:synaptic transmission, glutamatergic"/>
    <property type="evidence" value="ECO:0007669"/>
    <property type="project" value="TreeGrafter"/>
</dbReference>
<feature type="transmembrane region" description="Helical" evidence="8">
    <location>
        <begin position="720"/>
        <end position="742"/>
    </location>
</feature>
<feature type="non-terminal residue" evidence="9">
    <location>
        <position position="1"/>
    </location>
</feature>
<dbReference type="SUPFAM" id="SSF103473">
    <property type="entry name" value="MFS general substrate transporter"/>
    <property type="match status" value="2"/>
</dbReference>
<feature type="transmembrane region" description="Helical" evidence="8">
    <location>
        <begin position="1014"/>
        <end position="1042"/>
    </location>
</feature>
<keyword evidence="5 8" id="KW-1133">Transmembrane helix</keyword>
<feature type="transmembrane region" description="Helical" evidence="8">
    <location>
        <begin position="352"/>
        <end position="374"/>
    </location>
</feature>
<keyword evidence="10" id="KW-1185">Reference proteome</keyword>
<keyword evidence="4" id="KW-0769">Symport</keyword>
<feature type="transmembrane region" description="Helical" evidence="8">
    <location>
        <begin position="386"/>
        <end position="407"/>
    </location>
</feature>
<dbReference type="Gene3D" id="1.20.1250.20">
    <property type="entry name" value="MFS general substrate transporter like domains"/>
    <property type="match status" value="2"/>
</dbReference>
<dbReference type="Pfam" id="PF00083">
    <property type="entry name" value="Sugar_tr"/>
    <property type="match status" value="1"/>
</dbReference>
<feature type="transmembrane region" description="Helical" evidence="8">
    <location>
        <begin position="159"/>
        <end position="180"/>
    </location>
</feature>
<keyword evidence="2" id="KW-0813">Transport</keyword>
<gene>
    <name evidence="9" type="primary">eat-4</name>
    <name evidence="9" type="ORF">T4D_5576</name>
</gene>
<dbReference type="InterPro" id="IPR036259">
    <property type="entry name" value="MFS_trans_sf"/>
</dbReference>
<sequence length="1149" mass="128285">LPKPQISKTSSYLITFYHYIFAGSVWLSSGISASISHNKPLDNLEKAHSSHALPLLQKEVVLEKSAQSHPVLLPSAAEHSDLKPNVMGQAVDNSKSIAESSSSIQTEEAIMDENTDEFHAVCNHRRNIRAMHRSRAQNLCTTPVDYDHIMKLMGRWNRWQIRLCIVFAFVLAPHIMNVFLNFYAMYLPKHWCYVKDFDSEKHKSITDMEWNSWEIQDIVAPLEVASDTGKSIRSSCQMYNRANYHHLSHLPYEEALEAIDNHNESIISCNQWMYDHSFLRDTVLTRWNIVCANKAWALLLYIGASLGGLLGCALGGVSGDRLGRRRTALIFGCFGCVLSFILPFSSDFSCLMIVKFASVMCNEALLLVLYVTFVESVVDMDRPLMLTLWQAVVVMCSLLLVLMAYVLNSWANMQTLIAAFSGISMIILLLAPESPRWLIINSKHSEAESIVRKAFHVSLKTLPADLEIVQHEERPEFLGTMARGNIMRLTKSVEMTKWLMIIITLWIMTALQEFSFNKQLKHSDDSSARLSSNLHEHALILTVINVFAVVIFFSLTKYFSRNNSLVFLFCMSGMTVAICALPKTTSMRAELVMLVIGYVSTSVSKWLLYLMTVELFPTVIRCSVIGLCTFCSSLCVTIISVVITSTGMEENRIPCICFGLLALVCSAMINYIPMCKGRTLPDTFQDTLSMRSNSPDLNEWIPKSRFIEEKFCCGYYPKRWVLAVLCHIGFAIAFGIRCNFGAAKMRMFQHHEDVYVTKNHTNINESVEFHGHGGLVALVESSFFYGACISYFPAGIIAAKFSPVRMFGFGVVTLSSLNLLLPVAFSNGFIFPIIIQFIQGLAQTKLATTSITGNYVGVFIGMPLSALLVSHVSWQSPFYTYGIAGITWFIFWMLFTVSDPADHPTLSDKEKQLILNGKNEMRTSIALKLSEIPWKSIFTSAPVWAIIIATFTRCWMMFTLINDQLSYMTEALGLSMDTASAIPHGIIGQLADMLRNKNIFTTTTVRKLFHCSGFAFEALFLIGCAYSTNVIAAVTLMVIARIFSGLAVSGSNVNHLDIAPRYASILTGLGQAFGQISGILTPLLTEYIVSIHEAKGWKLVLLSAAIIHLIGVFFFGIFAAGEVQPWAKKTPSTAKSAEDESKQSATETL</sequence>
<dbReference type="PANTHER" id="PTHR11662">
    <property type="entry name" value="SOLUTE CARRIER FAMILY 17"/>
    <property type="match status" value="1"/>
</dbReference>
<feature type="transmembrane region" description="Helical" evidence="8">
    <location>
        <begin position="855"/>
        <end position="872"/>
    </location>
</feature>
<dbReference type="GO" id="GO:0005326">
    <property type="term" value="F:neurotransmitter transmembrane transporter activity"/>
    <property type="evidence" value="ECO:0007669"/>
    <property type="project" value="TreeGrafter"/>
</dbReference>
<dbReference type="InterPro" id="IPR011701">
    <property type="entry name" value="MFS"/>
</dbReference>
<feature type="transmembrane region" description="Helical" evidence="8">
    <location>
        <begin position="591"/>
        <end position="612"/>
    </location>
</feature>
<evidence type="ECO:0000256" key="6">
    <source>
        <dbReference type="ARBA" id="ARBA00023136"/>
    </source>
</evidence>
<feature type="transmembrane region" description="Helical" evidence="8">
    <location>
        <begin position="565"/>
        <end position="585"/>
    </location>
</feature>
<comment type="subcellular location">
    <subcellularLocation>
        <location evidence="1">Membrane</location>
        <topology evidence="1">Multi-pass membrane protein</topology>
    </subcellularLocation>
</comment>
<evidence type="ECO:0000256" key="1">
    <source>
        <dbReference type="ARBA" id="ARBA00004141"/>
    </source>
</evidence>
<feature type="transmembrane region" description="Helical" evidence="8">
    <location>
        <begin position="16"/>
        <end position="36"/>
    </location>
</feature>
<name>A0A0V1FN80_TRIPS</name>
<evidence type="ECO:0000256" key="5">
    <source>
        <dbReference type="ARBA" id="ARBA00022989"/>
    </source>
</evidence>
<keyword evidence="6 8" id="KW-0472">Membrane</keyword>
<dbReference type="Pfam" id="PF07690">
    <property type="entry name" value="MFS_1"/>
    <property type="match status" value="1"/>
</dbReference>
<feature type="transmembrane region" description="Helical" evidence="8">
    <location>
        <begin position="937"/>
        <end position="958"/>
    </location>
</feature>
<feature type="transmembrane region" description="Helical" evidence="8">
    <location>
        <begin position="1096"/>
        <end position="1120"/>
    </location>
</feature>
<feature type="transmembrane region" description="Helical" evidence="8">
    <location>
        <begin position="879"/>
        <end position="897"/>
    </location>
</feature>
<accession>A0A0V1FN80</accession>
<feature type="transmembrane region" description="Helical" evidence="8">
    <location>
        <begin position="413"/>
        <end position="431"/>
    </location>
</feature>
<comment type="caution">
    <text evidence="9">The sequence shown here is derived from an EMBL/GenBank/DDBJ whole genome shotgun (WGS) entry which is preliminary data.</text>
</comment>
<feature type="transmembrane region" description="Helical" evidence="8">
    <location>
        <begin position="537"/>
        <end position="558"/>
    </location>
</feature>
<evidence type="ECO:0000256" key="2">
    <source>
        <dbReference type="ARBA" id="ARBA00022448"/>
    </source>
</evidence>
<protein>
    <submittedName>
        <fullName evidence="9">Putative vesicular glutamate transporter eat-4</fullName>
    </submittedName>
</protein>
<dbReference type="EMBL" id="JYDT01000055">
    <property type="protein sequence ID" value="KRY87478.1"/>
    <property type="molecule type" value="Genomic_DNA"/>
</dbReference>
<keyword evidence="3 8" id="KW-0812">Transmembrane</keyword>
<evidence type="ECO:0000313" key="10">
    <source>
        <dbReference type="Proteomes" id="UP000054995"/>
    </source>
</evidence>
<feature type="transmembrane region" description="Helical" evidence="8">
    <location>
        <begin position="328"/>
        <end position="346"/>
    </location>
</feature>
<reference evidence="9 10" key="1">
    <citation type="submission" date="2015-01" db="EMBL/GenBank/DDBJ databases">
        <title>Evolution of Trichinella species and genotypes.</title>
        <authorList>
            <person name="Korhonen P.K."/>
            <person name="Edoardo P."/>
            <person name="Giuseppe L.R."/>
            <person name="Gasser R.B."/>
        </authorList>
    </citation>
    <scope>NUCLEOTIDE SEQUENCE [LARGE SCALE GENOMIC DNA]</scope>
    <source>
        <strain evidence="9">ISS470</strain>
    </source>
</reference>
<feature type="non-terminal residue" evidence="9">
    <location>
        <position position="1149"/>
    </location>
</feature>
<dbReference type="AlphaFoldDB" id="A0A0V1FN80"/>
<feature type="region of interest" description="Disordered" evidence="7">
    <location>
        <begin position="1129"/>
        <end position="1149"/>
    </location>
</feature>
<feature type="transmembrane region" description="Helical" evidence="8">
    <location>
        <begin position="651"/>
        <end position="672"/>
    </location>
</feature>
<dbReference type="FunFam" id="1.20.1250.20:FF:000003">
    <property type="entry name" value="Solute carrier family 17 member 3"/>
    <property type="match status" value="1"/>
</dbReference>
<dbReference type="GO" id="GO:0098700">
    <property type="term" value="P:neurotransmitter loading into synaptic vesicle"/>
    <property type="evidence" value="ECO:0007669"/>
    <property type="project" value="TreeGrafter"/>
</dbReference>
<dbReference type="GO" id="GO:0050803">
    <property type="term" value="P:regulation of synapse structure or activity"/>
    <property type="evidence" value="ECO:0007669"/>
    <property type="project" value="TreeGrafter"/>
</dbReference>
<proteinExistence type="predicted"/>
<organism evidence="9 10">
    <name type="scientific">Trichinella pseudospiralis</name>
    <name type="common">Parasitic roundworm</name>
    <dbReference type="NCBI Taxonomy" id="6337"/>
    <lineage>
        <taxon>Eukaryota</taxon>
        <taxon>Metazoa</taxon>
        <taxon>Ecdysozoa</taxon>
        <taxon>Nematoda</taxon>
        <taxon>Enoplea</taxon>
        <taxon>Dorylaimia</taxon>
        <taxon>Trichinellida</taxon>
        <taxon>Trichinellidae</taxon>
        <taxon>Trichinella</taxon>
    </lineage>
</organism>
<dbReference type="OrthoDB" id="5296287at2759"/>
<dbReference type="GO" id="GO:0005313">
    <property type="term" value="F:L-glutamate transmembrane transporter activity"/>
    <property type="evidence" value="ECO:0007669"/>
    <property type="project" value="TreeGrafter"/>
</dbReference>
<feature type="transmembrane region" description="Helical" evidence="8">
    <location>
        <begin position="498"/>
        <end position="517"/>
    </location>
</feature>
<evidence type="ECO:0000256" key="8">
    <source>
        <dbReference type="SAM" id="Phobius"/>
    </source>
</evidence>
<dbReference type="GO" id="GO:0060076">
    <property type="term" value="C:excitatory synapse"/>
    <property type="evidence" value="ECO:0007669"/>
    <property type="project" value="TreeGrafter"/>
</dbReference>
<evidence type="ECO:0000256" key="3">
    <source>
        <dbReference type="ARBA" id="ARBA00022692"/>
    </source>
</evidence>
<feature type="transmembrane region" description="Helical" evidence="8">
    <location>
        <begin position="624"/>
        <end position="645"/>
    </location>
</feature>
<dbReference type="InterPro" id="IPR005828">
    <property type="entry name" value="MFS_sugar_transport-like"/>
</dbReference>
<feature type="transmembrane region" description="Helical" evidence="8">
    <location>
        <begin position="782"/>
        <end position="799"/>
    </location>
</feature>
<evidence type="ECO:0000256" key="7">
    <source>
        <dbReference type="SAM" id="MobiDB-lite"/>
    </source>
</evidence>
<dbReference type="Proteomes" id="UP000054995">
    <property type="component" value="Unassembled WGS sequence"/>
</dbReference>